<protein>
    <submittedName>
        <fullName evidence="7">DNA-binding transcriptional LysR family regulator</fullName>
    </submittedName>
    <submittedName>
        <fullName evidence="6">LysR family transcriptional regulator</fullName>
    </submittedName>
</protein>
<keyword evidence="8" id="KW-1185">Reference proteome</keyword>
<dbReference type="GO" id="GO:0032993">
    <property type="term" value="C:protein-DNA complex"/>
    <property type="evidence" value="ECO:0007669"/>
    <property type="project" value="TreeGrafter"/>
</dbReference>
<dbReference type="EMBL" id="JACHET010000001">
    <property type="protein sequence ID" value="MBB6183292.1"/>
    <property type="molecule type" value="Genomic_DNA"/>
</dbReference>
<dbReference type="STRING" id="1543381.LF63_0107895"/>
<dbReference type="FunFam" id="1.10.10.10:FF:000001">
    <property type="entry name" value="LysR family transcriptional regulator"/>
    <property type="match status" value="1"/>
</dbReference>
<dbReference type="SUPFAM" id="SSF46785">
    <property type="entry name" value="Winged helix' DNA-binding domain"/>
    <property type="match status" value="1"/>
</dbReference>
<name>A0A099CYY6_9GAMM</name>
<evidence type="ECO:0000256" key="3">
    <source>
        <dbReference type="ARBA" id="ARBA00023125"/>
    </source>
</evidence>
<evidence type="ECO:0000313" key="9">
    <source>
        <dbReference type="Proteomes" id="UP000560000"/>
    </source>
</evidence>
<dbReference type="HOGENOM" id="CLU_039613_6_4_6"/>
<organism evidence="6 8">
    <name type="scientific">Oleiagrimonas soli</name>
    <dbReference type="NCBI Taxonomy" id="1543381"/>
    <lineage>
        <taxon>Bacteria</taxon>
        <taxon>Pseudomonadati</taxon>
        <taxon>Pseudomonadota</taxon>
        <taxon>Gammaproteobacteria</taxon>
        <taxon>Lysobacterales</taxon>
        <taxon>Rhodanobacteraceae</taxon>
        <taxon>Oleiagrimonas</taxon>
    </lineage>
</organism>
<dbReference type="InterPro" id="IPR036390">
    <property type="entry name" value="WH_DNA-bd_sf"/>
</dbReference>
<dbReference type="Pfam" id="PF03466">
    <property type="entry name" value="LysR_substrate"/>
    <property type="match status" value="1"/>
</dbReference>
<reference evidence="7 9" key="2">
    <citation type="submission" date="2020-08" db="EMBL/GenBank/DDBJ databases">
        <title>Genomic Encyclopedia of Type Strains, Phase IV (KMG-IV): sequencing the most valuable type-strain genomes for metagenomic binning, comparative biology and taxonomic classification.</title>
        <authorList>
            <person name="Goeker M."/>
        </authorList>
    </citation>
    <scope>NUCLEOTIDE SEQUENCE [LARGE SCALE GENOMIC DNA]</scope>
    <source>
        <strain evidence="7 9">DSM 107085</strain>
    </source>
</reference>
<dbReference type="GO" id="GO:0003677">
    <property type="term" value="F:DNA binding"/>
    <property type="evidence" value="ECO:0007669"/>
    <property type="project" value="UniProtKB-KW"/>
</dbReference>
<dbReference type="Pfam" id="PF00126">
    <property type="entry name" value="HTH_1"/>
    <property type="match status" value="1"/>
</dbReference>
<dbReference type="GO" id="GO:0003700">
    <property type="term" value="F:DNA-binding transcription factor activity"/>
    <property type="evidence" value="ECO:0007669"/>
    <property type="project" value="InterPro"/>
</dbReference>
<keyword evidence="4" id="KW-0804">Transcription</keyword>
<dbReference type="PANTHER" id="PTHR30346">
    <property type="entry name" value="TRANSCRIPTIONAL DUAL REGULATOR HCAR-RELATED"/>
    <property type="match status" value="1"/>
</dbReference>
<dbReference type="RefSeq" id="WP_043100859.1">
    <property type="nucleotide sequence ID" value="NZ_JACHET010000001.1"/>
</dbReference>
<dbReference type="OrthoDB" id="5289754at2"/>
<gene>
    <name evidence="7" type="ORF">HNQ86_000637</name>
    <name evidence="6" type="ORF">LF63_0107895</name>
</gene>
<evidence type="ECO:0000259" key="5">
    <source>
        <dbReference type="PROSITE" id="PS50931"/>
    </source>
</evidence>
<dbReference type="Proteomes" id="UP000560000">
    <property type="component" value="Unassembled WGS sequence"/>
</dbReference>
<evidence type="ECO:0000256" key="4">
    <source>
        <dbReference type="ARBA" id="ARBA00023163"/>
    </source>
</evidence>
<evidence type="ECO:0000256" key="1">
    <source>
        <dbReference type="ARBA" id="ARBA00009437"/>
    </source>
</evidence>
<reference evidence="6 8" key="1">
    <citation type="submission" date="2014-09" db="EMBL/GenBank/DDBJ databases">
        <title>Xanthomonadaceae 3.5X direct submission.</title>
        <authorList>
            <person name="Fang T."/>
            <person name="Wang H."/>
        </authorList>
    </citation>
    <scope>NUCLEOTIDE SEQUENCE [LARGE SCALE GENOMIC DNA]</scope>
    <source>
        <strain evidence="6 8">3.5X</strain>
    </source>
</reference>
<dbReference type="PROSITE" id="PS50931">
    <property type="entry name" value="HTH_LYSR"/>
    <property type="match status" value="1"/>
</dbReference>
<feature type="domain" description="HTH lysR-type" evidence="5">
    <location>
        <begin position="2"/>
        <end position="59"/>
    </location>
</feature>
<comment type="similarity">
    <text evidence="1">Belongs to the LysR transcriptional regulatory family.</text>
</comment>
<evidence type="ECO:0000256" key="2">
    <source>
        <dbReference type="ARBA" id="ARBA00023015"/>
    </source>
</evidence>
<evidence type="ECO:0000313" key="8">
    <source>
        <dbReference type="Proteomes" id="UP000029708"/>
    </source>
</evidence>
<dbReference type="PANTHER" id="PTHR30346:SF17">
    <property type="entry name" value="LYSR FAMILY TRANSCRIPTIONAL REGULATOR"/>
    <property type="match status" value="1"/>
</dbReference>
<dbReference type="Gene3D" id="1.10.10.10">
    <property type="entry name" value="Winged helix-like DNA-binding domain superfamily/Winged helix DNA-binding domain"/>
    <property type="match status" value="1"/>
</dbReference>
<dbReference type="InterPro" id="IPR000847">
    <property type="entry name" value="LysR_HTH_N"/>
</dbReference>
<dbReference type="SUPFAM" id="SSF53850">
    <property type="entry name" value="Periplasmic binding protein-like II"/>
    <property type="match status" value="1"/>
</dbReference>
<dbReference type="InterPro" id="IPR036388">
    <property type="entry name" value="WH-like_DNA-bd_sf"/>
</dbReference>
<keyword evidence="2" id="KW-0805">Transcription regulation</keyword>
<evidence type="ECO:0000313" key="6">
    <source>
        <dbReference type="EMBL" id="KGI78240.1"/>
    </source>
</evidence>
<dbReference type="Proteomes" id="UP000029708">
    <property type="component" value="Unassembled WGS sequence"/>
</dbReference>
<dbReference type="Gene3D" id="3.40.190.10">
    <property type="entry name" value="Periplasmic binding protein-like II"/>
    <property type="match status" value="2"/>
</dbReference>
<accession>A0A099CYY6</accession>
<dbReference type="EMBL" id="JROI01000010">
    <property type="protein sequence ID" value="KGI78240.1"/>
    <property type="molecule type" value="Genomic_DNA"/>
</dbReference>
<proteinExistence type="inferred from homology"/>
<dbReference type="InterPro" id="IPR005119">
    <property type="entry name" value="LysR_subst-bd"/>
</dbReference>
<dbReference type="PRINTS" id="PR00039">
    <property type="entry name" value="HTHLYSR"/>
</dbReference>
<sequence length="308" mass="33936">MFNLRQLRYFVAVAESLSFTRAAQSLHISQPPLSQQIRALEEDLGVRLLDRTKRRVRLTEPGRLFLEEARKLLAQAESARVTVTHAAAGYGGRLRLGYPVSVAFHPALPRTLLEYAQVAPTVQVELSEMYTGAQYESLLANQIDIGFVRAHPAKSLRGRDRLLIRELDRERMLLALPSAHPLAKKERIALRELADTPFVAQPGRYGTTLYDALMTLTARAGFHPAIVQEAQQVTGLLALVSAGIGAALVPASLRAVKLTHVRLLELLDPDAFLMLGLATRKDDNGPVLQRFLGVVDRLQEGAGDLAED</sequence>
<dbReference type="CDD" id="cd08414">
    <property type="entry name" value="PBP2_LTTR_aromatics_like"/>
    <property type="match status" value="1"/>
</dbReference>
<dbReference type="AlphaFoldDB" id="A0A099CYY6"/>
<comment type="caution">
    <text evidence="6">The sequence shown here is derived from an EMBL/GenBank/DDBJ whole genome shotgun (WGS) entry which is preliminary data.</text>
</comment>
<evidence type="ECO:0000313" key="7">
    <source>
        <dbReference type="EMBL" id="MBB6183292.1"/>
    </source>
</evidence>
<keyword evidence="3 7" id="KW-0238">DNA-binding</keyword>